<dbReference type="AlphaFoldDB" id="A0A8H7BMG2"/>
<comment type="caution">
    <text evidence="2">The sequence shown here is derived from an EMBL/GenBank/DDBJ whole genome shotgun (WGS) entry which is preliminary data.</text>
</comment>
<dbReference type="PANTHER" id="PTHR33604:SF3">
    <property type="entry name" value="OSJNBA0004B13.7 PROTEIN"/>
    <property type="match status" value="1"/>
</dbReference>
<dbReference type="SUPFAM" id="SSF53448">
    <property type="entry name" value="Nucleotide-diphospho-sugar transferases"/>
    <property type="match status" value="1"/>
</dbReference>
<dbReference type="EMBL" id="JABAYA010000079">
    <property type="protein sequence ID" value="KAF7726440.1"/>
    <property type="molecule type" value="Genomic_DNA"/>
</dbReference>
<sequence>MTCSPTKRLWRFLLVILLVSWSLIFLIFTSHSYRRLDQAMTLESDSNITEPIIWPQFTTWSEGTWSLPRSTYPNHSFLRSLQTYTVEGHNESALAALNATYSDHPNITAIIVITQKKHIRPQLEAVLAQTLRPTTIWLVCPSRLRSTSLHHSQQLDNEIKVIPVDQPSNSIYKLGSAGQASWLHLVQNVKTDWIWVIDSGTRPEPRHLEYIYRLMQTETYSQALLGTHASLLPANLNNDNQSNILCLPEVFGILPKITQPVDMIHGAWFLRRSWLPALGTDMKSDALGSPIAYYVSQSLLHHAAIPSIVLPPLAIGNRLTLENKCGDIANAFHNNSDWKSVRSARTNPTALDQRQMTVLEPKTVLIFVDGPEQAVAFHPLLCRFRYIVHVVVTGQQRGLSGKTVEDVLNQTNCKDVVIHDLDMTDSDDWVAAPTLATRLAQITQTIQPRVIMQIQGNKAALDGVVKTVAQAHGVVTINLPAEDLQHVLWIADLPPTTLQHWNKINIELVVITDRRPHSLSRLLQSASRSYFLGDSVDMVIHMEQSADLVTRTMVSKFHWRNGRKVLKHRIHKGGLMPAIVESWYPASNDNYAVLLEDDIEVSPLFYAWSKYSILKYRYGDDIDRHMYGVSLYSPRNLELLPAGRRPFDPNSVLQSQYESHTPYLSQVPCSWGAVYFPEHWREFHEYLIGRLENDKLNISVPQSRSNRWKKSWKKYFIELVYLRAYVMLYPNFQRFESFSTNHLEFGTHIKKQRTKSAVDNFLVPLMQRDTILSQLPYQRLPNYSDLPVLDLWGQLKTHQSLQDIAAVWHQRVSNCARTVGNFDPQDLLCPFPFAGEAKESKAKKPSTTKKPKPVTAVQKVEPVRYVTAIGAPPVEPPEFLPKPFDVSKMNVNEVKPRAEEEEYQDLEDDLELLNALI</sequence>
<organism evidence="2 3">
    <name type="scientific">Apophysomyces ossiformis</name>
    <dbReference type="NCBI Taxonomy" id="679940"/>
    <lineage>
        <taxon>Eukaryota</taxon>
        <taxon>Fungi</taxon>
        <taxon>Fungi incertae sedis</taxon>
        <taxon>Mucoromycota</taxon>
        <taxon>Mucoromycotina</taxon>
        <taxon>Mucoromycetes</taxon>
        <taxon>Mucorales</taxon>
        <taxon>Mucorineae</taxon>
        <taxon>Mucoraceae</taxon>
        <taxon>Apophysomyces</taxon>
    </lineage>
</organism>
<name>A0A8H7BMG2_9FUNG</name>
<dbReference type="Gene3D" id="3.90.550.10">
    <property type="entry name" value="Spore Coat Polysaccharide Biosynthesis Protein SpsA, Chain A"/>
    <property type="match status" value="1"/>
</dbReference>
<reference evidence="2" key="1">
    <citation type="submission" date="2020-01" db="EMBL/GenBank/DDBJ databases">
        <title>Genome Sequencing of Three Apophysomyces-Like Fungal Strains Confirms a Novel Fungal Genus in the Mucoromycota with divergent Burkholderia-like Endosymbiotic Bacteria.</title>
        <authorList>
            <person name="Stajich J.E."/>
            <person name="Macias A.M."/>
            <person name="Carter-House D."/>
            <person name="Lovett B."/>
            <person name="Kasson L.R."/>
            <person name="Berry K."/>
            <person name="Grigoriev I."/>
            <person name="Chang Y."/>
            <person name="Spatafora J."/>
            <person name="Kasson M.T."/>
        </authorList>
    </citation>
    <scope>NUCLEOTIDE SEQUENCE</scope>
    <source>
        <strain evidence="2">NRRL A-21654</strain>
    </source>
</reference>
<keyword evidence="1" id="KW-0472">Membrane</keyword>
<dbReference type="Proteomes" id="UP000605846">
    <property type="component" value="Unassembled WGS sequence"/>
</dbReference>
<accession>A0A8H7BMG2</accession>
<evidence type="ECO:0000313" key="2">
    <source>
        <dbReference type="EMBL" id="KAF7726440.1"/>
    </source>
</evidence>
<gene>
    <name evidence="2" type="ORF">EC973_008774</name>
</gene>
<proteinExistence type="predicted"/>
<feature type="transmembrane region" description="Helical" evidence="1">
    <location>
        <begin position="12"/>
        <end position="33"/>
    </location>
</feature>
<dbReference type="OrthoDB" id="2020070at2759"/>
<evidence type="ECO:0000256" key="1">
    <source>
        <dbReference type="SAM" id="Phobius"/>
    </source>
</evidence>
<dbReference type="CDD" id="cd00761">
    <property type="entry name" value="Glyco_tranf_GTA_type"/>
    <property type="match status" value="1"/>
</dbReference>
<keyword evidence="3" id="KW-1185">Reference proteome</keyword>
<keyword evidence="1" id="KW-0812">Transmembrane</keyword>
<evidence type="ECO:0000313" key="3">
    <source>
        <dbReference type="Proteomes" id="UP000605846"/>
    </source>
</evidence>
<keyword evidence="1" id="KW-1133">Transmembrane helix</keyword>
<protein>
    <submittedName>
        <fullName evidence="2">Uncharacterized protein</fullName>
    </submittedName>
</protein>
<dbReference type="PANTHER" id="PTHR33604">
    <property type="entry name" value="OSJNBA0004B13.7 PROTEIN"/>
    <property type="match status" value="1"/>
</dbReference>
<dbReference type="InterPro" id="IPR029044">
    <property type="entry name" value="Nucleotide-diphossugar_trans"/>
</dbReference>